<dbReference type="EMBL" id="ML977575">
    <property type="protein sequence ID" value="KAF2002833.1"/>
    <property type="molecule type" value="Genomic_DNA"/>
</dbReference>
<organism evidence="1 2">
    <name type="scientific">Amniculicola lignicola CBS 123094</name>
    <dbReference type="NCBI Taxonomy" id="1392246"/>
    <lineage>
        <taxon>Eukaryota</taxon>
        <taxon>Fungi</taxon>
        <taxon>Dikarya</taxon>
        <taxon>Ascomycota</taxon>
        <taxon>Pezizomycotina</taxon>
        <taxon>Dothideomycetes</taxon>
        <taxon>Pleosporomycetidae</taxon>
        <taxon>Pleosporales</taxon>
        <taxon>Amniculicolaceae</taxon>
        <taxon>Amniculicola</taxon>
    </lineage>
</organism>
<name>A0A6A5WLV8_9PLEO</name>
<dbReference type="AlphaFoldDB" id="A0A6A5WLV8"/>
<evidence type="ECO:0000313" key="2">
    <source>
        <dbReference type="Proteomes" id="UP000799779"/>
    </source>
</evidence>
<accession>A0A6A5WLV8</accession>
<evidence type="ECO:0000313" key="1">
    <source>
        <dbReference type="EMBL" id="KAF2002833.1"/>
    </source>
</evidence>
<sequence length="153" mass="16834">MTAGRLCIPPSSSLKPYLLTPQLRAGAVDRQLLRRTARRKSLPQQPDLAVDFISSGKWARGLVRILLRRAASVCLLVYPVRSLPRAPIAAMSANLMRAANAQSALVRDMFPGQLLPSVMAPIMTPKQHRCDSVVPALPVRWVGGPVRPQRRKV</sequence>
<proteinExistence type="predicted"/>
<gene>
    <name evidence="1" type="ORF">P154DRAFT_618225</name>
</gene>
<reference evidence="1" key="1">
    <citation type="journal article" date="2020" name="Stud. Mycol.">
        <title>101 Dothideomycetes genomes: a test case for predicting lifestyles and emergence of pathogens.</title>
        <authorList>
            <person name="Haridas S."/>
            <person name="Albert R."/>
            <person name="Binder M."/>
            <person name="Bloem J."/>
            <person name="Labutti K."/>
            <person name="Salamov A."/>
            <person name="Andreopoulos B."/>
            <person name="Baker S."/>
            <person name="Barry K."/>
            <person name="Bills G."/>
            <person name="Bluhm B."/>
            <person name="Cannon C."/>
            <person name="Castanera R."/>
            <person name="Culley D."/>
            <person name="Daum C."/>
            <person name="Ezra D."/>
            <person name="Gonzalez J."/>
            <person name="Henrissat B."/>
            <person name="Kuo A."/>
            <person name="Liang C."/>
            <person name="Lipzen A."/>
            <person name="Lutzoni F."/>
            <person name="Magnuson J."/>
            <person name="Mondo S."/>
            <person name="Nolan M."/>
            <person name="Ohm R."/>
            <person name="Pangilinan J."/>
            <person name="Park H.-J."/>
            <person name="Ramirez L."/>
            <person name="Alfaro M."/>
            <person name="Sun H."/>
            <person name="Tritt A."/>
            <person name="Yoshinaga Y."/>
            <person name="Zwiers L.-H."/>
            <person name="Turgeon B."/>
            <person name="Goodwin S."/>
            <person name="Spatafora J."/>
            <person name="Crous P."/>
            <person name="Grigoriev I."/>
        </authorList>
    </citation>
    <scope>NUCLEOTIDE SEQUENCE</scope>
    <source>
        <strain evidence="1">CBS 123094</strain>
    </source>
</reference>
<keyword evidence="2" id="KW-1185">Reference proteome</keyword>
<dbReference type="Proteomes" id="UP000799779">
    <property type="component" value="Unassembled WGS sequence"/>
</dbReference>
<protein>
    <submittedName>
        <fullName evidence="1">Uncharacterized protein</fullName>
    </submittedName>
</protein>